<dbReference type="Proteomes" id="UP001497512">
    <property type="component" value="Chromosome 15"/>
</dbReference>
<dbReference type="EMBL" id="OZ019907">
    <property type="protein sequence ID" value="CAK9205422.1"/>
    <property type="molecule type" value="Genomic_DNA"/>
</dbReference>
<evidence type="ECO:0000313" key="3">
    <source>
        <dbReference type="Proteomes" id="UP001497512"/>
    </source>
</evidence>
<sequence length="193" mass="22149">MLPLLYSKFVLDDIHVMVSLLDPIMKSHLARLGVERNQIEQAKDKLKDVMIRYTPLDDKEEDIPPARSPVRKKVYSSVLMYDQMFDDNKQEDNVPPVEGHDAAAALNTRVNNEYEAYMKHKVIDGEMRQCVDGDASDEFHVLSWWRRKGKDLFPIVAQVVRSTLCILASSAMSENNFSNVGNTLTKKRNRLKP</sequence>
<dbReference type="InterPro" id="IPR012337">
    <property type="entry name" value="RNaseH-like_sf"/>
</dbReference>
<dbReference type="InterPro" id="IPR008906">
    <property type="entry name" value="HATC_C_dom"/>
</dbReference>
<protein>
    <recommendedName>
        <fullName evidence="1">HAT C-terminal dimerisation domain-containing protein</fullName>
    </recommendedName>
</protein>
<gene>
    <name evidence="2" type="ORF">CSSPTR1EN2_LOCUS7840</name>
</gene>
<keyword evidence="3" id="KW-1185">Reference proteome</keyword>
<dbReference type="SUPFAM" id="SSF53098">
    <property type="entry name" value="Ribonuclease H-like"/>
    <property type="match status" value="1"/>
</dbReference>
<proteinExistence type="predicted"/>
<dbReference type="Pfam" id="PF05699">
    <property type="entry name" value="Dimer_Tnp_hAT"/>
    <property type="match status" value="1"/>
</dbReference>
<evidence type="ECO:0000313" key="2">
    <source>
        <dbReference type="EMBL" id="CAK9205422.1"/>
    </source>
</evidence>
<name>A0ABP0TUH5_9BRYO</name>
<feature type="domain" description="HAT C-terminal dimerisation" evidence="1">
    <location>
        <begin position="113"/>
        <end position="193"/>
    </location>
</feature>
<reference evidence="2" key="1">
    <citation type="submission" date="2024-02" db="EMBL/GenBank/DDBJ databases">
        <authorList>
            <consortium name="ELIXIR-Norway"/>
            <consortium name="Elixir Norway"/>
        </authorList>
    </citation>
    <scope>NUCLEOTIDE SEQUENCE</scope>
</reference>
<evidence type="ECO:0000259" key="1">
    <source>
        <dbReference type="Pfam" id="PF05699"/>
    </source>
</evidence>
<organism evidence="2 3">
    <name type="scientific">Sphagnum troendelagicum</name>
    <dbReference type="NCBI Taxonomy" id="128251"/>
    <lineage>
        <taxon>Eukaryota</taxon>
        <taxon>Viridiplantae</taxon>
        <taxon>Streptophyta</taxon>
        <taxon>Embryophyta</taxon>
        <taxon>Bryophyta</taxon>
        <taxon>Sphagnophytina</taxon>
        <taxon>Sphagnopsida</taxon>
        <taxon>Sphagnales</taxon>
        <taxon>Sphagnaceae</taxon>
        <taxon>Sphagnum</taxon>
    </lineage>
</organism>
<accession>A0ABP0TUH5</accession>